<dbReference type="AlphaFoldDB" id="A0A6A4GA71"/>
<feature type="compositionally biased region" description="Basic residues" evidence="1">
    <location>
        <begin position="194"/>
        <end position="204"/>
    </location>
</feature>
<feature type="non-terminal residue" evidence="2">
    <location>
        <position position="220"/>
    </location>
</feature>
<accession>A0A6A4GA71</accession>
<feature type="compositionally biased region" description="Low complexity" evidence="1">
    <location>
        <begin position="141"/>
        <end position="150"/>
    </location>
</feature>
<name>A0A6A4GA71_9AGAR</name>
<feature type="compositionally biased region" description="Pro residues" evidence="1">
    <location>
        <begin position="151"/>
        <end position="160"/>
    </location>
</feature>
<evidence type="ECO:0000313" key="3">
    <source>
        <dbReference type="Proteomes" id="UP000799118"/>
    </source>
</evidence>
<protein>
    <submittedName>
        <fullName evidence="2">Uncharacterized protein</fullName>
    </submittedName>
</protein>
<evidence type="ECO:0000256" key="1">
    <source>
        <dbReference type="SAM" id="MobiDB-lite"/>
    </source>
</evidence>
<sequence length="220" mass="23973">MDINIGPILASLQSGSSGTSQQVTELRAAGTAILQNNNALGSSPADPCHLGLYLVRTPNRDYPPTTAIPTPVPVYGHSRWLKDSNYSGTIARYTSGKWTRFELSYNPTSRIQAYLYQGLPISGGPKPILEEDVEPVPRATSRAPSESRASQPPPRPPPRPSSRTSNRGYDRPPPRPSSRTSTRGCDRPPSRSSSRARSRCRSRSRSPVAPPRARGSSRTR</sequence>
<feature type="region of interest" description="Disordered" evidence="1">
    <location>
        <begin position="126"/>
        <end position="220"/>
    </location>
</feature>
<keyword evidence="3" id="KW-1185">Reference proteome</keyword>
<reference evidence="2" key="1">
    <citation type="journal article" date="2019" name="Environ. Microbiol.">
        <title>Fungal ecological strategies reflected in gene transcription - a case study of two litter decomposers.</title>
        <authorList>
            <person name="Barbi F."/>
            <person name="Kohler A."/>
            <person name="Barry K."/>
            <person name="Baskaran P."/>
            <person name="Daum C."/>
            <person name="Fauchery L."/>
            <person name="Ihrmark K."/>
            <person name="Kuo A."/>
            <person name="LaButti K."/>
            <person name="Lipzen A."/>
            <person name="Morin E."/>
            <person name="Grigoriev I.V."/>
            <person name="Henrissat B."/>
            <person name="Lindahl B."/>
            <person name="Martin F."/>
        </authorList>
    </citation>
    <scope>NUCLEOTIDE SEQUENCE</scope>
    <source>
        <strain evidence="2">JB14</strain>
    </source>
</reference>
<dbReference type="EMBL" id="ML771657">
    <property type="protein sequence ID" value="KAE9382376.1"/>
    <property type="molecule type" value="Genomic_DNA"/>
</dbReference>
<feature type="compositionally biased region" description="Low complexity" evidence="1">
    <location>
        <begin position="205"/>
        <end position="214"/>
    </location>
</feature>
<organism evidence="2 3">
    <name type="scientific">Gymnopus androsaceus JB14</name>
    <dbReference type="NCBI Taxonomy" id="1447944"/>
    <lineage>
        <taxon>Eukaryota</taxon>
        <taxon>Fungi</taxon>
        <taxon>Dikarya</taxon>
        <taxon>Basidiomycota</taxon>
        <taxon>Agaricomycotina</taxon>
        <taxon>Agaricomycetes</taxon>
        <taxon>Agaricomycetidae</taxon>
        <taxon>Agaricales</taxon>
        <taxon>Marasmiineae</taxon>
        <taxon>Omphalotaceae</taxon>
        <taxon>Gymnopus</taxon>
    </lineage>
</organism>
<dbReference type="Proteomes" id="UP000799118">
    <property type="component" value="Unassembled WGS sequence"/>
</dbReference>
<gene>
    <name evidence="2" type="ORF">BT96DRAFT_291079</name>
</gene>
<proteinExistence type="predicted"/>
<evidence type="ECO:0000313" key="2">
    <source>
        <dbReference type="EMBL" id="KAE9382376.1"/>
    </source>
</evidence>